<keyword evidence="3" id="KW-1185">Reference proteome</keyword>
<reference evidence="2 3" key="1">
    <citation type="submission" date="2019-10" db="EMBL/GenBank/DDBJ databases">
        <authorList>
            <person name="Palmer J.M."/>
        </authorList>
    </citation>
    <scope>NUCLEOTIDE SEQUENCE [LARGE SCALE GENOMIC DNA]</scope>
    <source>
        <strain evidence="2 3">TWF506</strain>
    </source>
</reference>
<name>A0AAN8NZ54_9PEZI</name>
<sequence length="205" mass="23519">MTAAINRCLLYRRLFLHRFNLKAPSPIANPINRHRQITTIASRSTIRTTLKSPTTTLITPQTLQMSTTTTNTTENTNNTTSTSNNEGPPVQEPPGYHARAHWCKSRWENNEYYIQQFATDPWYPVIKSTHEGIKELVPNYNIAQIKEKFGGLRYYIDFPVAIEPKDGMTVEEIHAHINDLINYAEAWVDGFEHARKMQDGQDDAD</sequence>
<protein>
    <submittedName>
        <fullName evidence="2">Uncharacterized protein</fullName>
    </submittedName>
</protein>
<dbReference type="AlphaFoldDB" id="A0AAN8NZ54"/>
<evidence type="ECO:0000256" key="1">
    <source>
        <dbReference type="SAM" id="MobiDB-lite"/>
    </source>
</evidence>
<dbReference type="EMBL" id="JAVHJM010000004">
    <property type="protein sequence ID" value="KAK6515433.1"/>
    <property type="molecule type" value="Genomic_DNA"/>
</dbReference>
<evidence type="ECO:0000313" key="2">
    <source>
        <dbReference type="EMBL" id="KAK6515433.1"/>
    </source>
</evidence>
<proteinExistence type="predicted"/>
<comment type="caution">
    <text evidence="2">The sequence shown here is derived from an EMBL/GenBank/DDBJ whole genome shotgun (WGS) entry which is preliminary data.</text>
</comment>
<evidence type="ECO:0000313" key="3">
    <source>
        <dbReference type="Proteomes" id="UP001307849"/>
    </source>
</evidence>
<organism evidence="2 3">
    <name type="scientific">Arthrobotrys conoides</name>
    <dbReference type="NCBI Taxonomy" id="74498"/>
    <lineage>
        <taxon>Eukaryota</taxon>
        <taxon>Fungi</taxon>
        <taxon>Dikarya</taxon>
        <taxon>Ascomycota</taxon>
        <taxon>Pezizomycotina</taxon>
        <taxon>Orbiliomycetes</taxon>
        <taxon>Orbiliales</taxon>
        <taxon>Orbiliaceae</taxon>
        <taxon>Arthrobotrys</taxon>
    </lineage>
</organism>
<dbReference type="Proteomes" id="UP001307849">
    <property type="component" value="Unassembled WGS sequence"/>
</dbReference>
<feature type="compositionally biased region" description="Low complexity" evidence="1">
    <location>
        <begin position="63"/>
        <end position="86"/>
    </location>
</feature>
<gene>
    <name evidence="2" type="ORF">TWF506_007768</name>
</gene>
<feature type="region of interest" description="Disordered" evidence="1">
    <location>
        <begin position="63"/>
        <end position="96"/>
    </location>
</feature>
<accession>A0AAN8NZ54</accession>